<evidence type="ECO:0000259" key="6">
    <source>
        <dbReference type="Pfam" id="PF00535"/>
    </source>
</evidence>
<dbReference type="Proteomes" id="UP000760819">
    <property type="component" value="Unassembled WGS sequence"/>
</dbReference>
<organism evidence="7 8">
    <name type="scientific">Candidatus Dojkabacteria bacterium</name>
    <dbReference type="NCBI Taxonomy" id="2099670"/>
    <lineage>
        <taxon>Bacteria</taxon>
        <taxon>Candidatus Dojkabacteria</taxon>
    </lineage>
</organism>
<evidence type="ECO:0000256" key="1">
    <source>
        <dbReference type="ARBA" id="ARBA00004236"/>
    </source>
</evidence>
<dbReference type="AlphaFoldDB" id="A0A955I7T0"/>
<dbReference type="Pfam" id="PF00535">
    <property type="entry name" value="Glycos_transf_2"/>
    <property type="match status" value="2"/>
</dbReference>
<dbReference type="Gene3D" id="3.90.550.10">
    <property type="entry name" value="Spore Coat Polysaccharide Biosynthesis Protein SpsA, Chain A"/>
    <property type="match status" value="2"/>
</dbReference>
<sequence length="476" mass="52527">MSDKSPTISVVIPAYNEELVLGATLETVFAQDYPGEFEVVVSNNNSSDRTAEIAEQAGARVVTETRKGTRFAYDRGMRESTGELILVTNADVRLPKNWISKIVEAYADPEVVGVGTRVKFYGAPEWTNTFLDIANNKLNPKKAMWGVSLSCRRWVYDQVGGFDHGVNTNEDAVFTLLIEKFGKVKILDDVVVEMDGRRFNNGFFSAVKEWSKSYGLNSLFLQASFLTTGNISTLVRDFGDYRSHVFGKGEDLQIAVIVPTANDQMHIAQLLTSLEAQDFQHRFKVYVLDNFSVDKSLGIAKVFTDVTVASYPGIYNSGARLAKLLASIPAPVIAFTNPHALLPADWLSHIYAEFNKQRKQPLNVLTGPYIKRTSEIVSKITDQPLEKVLGKLEFSNFAIDQKSAAKLLSGQGDLSTVAAQLVSALSTGDYKVAYEYNFKAFNMDKDGESSITNGSTKGIKARLKKLTDLLSSDLGE</sequence>
<evidence type="ECO:0000313" key="8">
    <source>
        <dbReference type="Proteomes" id="UP000760819"/>
    </source>
</evidence>
<dbReference type="GO" id="GO:0016757">
    <property type="term" value="F:glycosyltransferase activity"/>
    <property type="evidence" value="ECO:0007669"/>
    <property type="project" value="UniProtKB-KW"/>
</dbReference>
<proteinExistence type="predicted"/>
<evidence type="ECO:0000256" key="2">
    <source>
        <dbReference type="ARBA" id="ARBA00022475"/>
    </source>
</evidence>
<dbReference type="EMBL" id="JAGQLI010000196">
    <property type="protein sequence ID" value="MCA9379469.1"/>
    <property type="molecule type" value="Genomic_DNA"/>
</dbReference>
<accession>A0A955I7T0</accession>
<reference evidence="7" key="2">
    <citation type="journal article" date="2021" name="Microbiome">
        <title>Successional dynamics and alternative stable states in a saline activated sludge microbial community over 9 years.</title>
        <authorList>
            <person name="Wang Y."/>
            <person name="Ye J."/>
            <person name="Ju F."/>
            <person name="Liu L."/>
            <person name="Boyd J.A."/>
            <person name="Deng Y."/>
            <person name="Parks D.H."/>
            <person name="Jiang X."/>
            <person name="Yin X."/>
            <person name="Woodcroft B.J."/>
            <person name="Tyson G.W."/>
            <person name="Hugenholtz P."/>
            <person name="Polz M.F."/>
            <person name="Zhang T."/>
        </authorList>
    </citation>
    <scope>NUCLEOTIDE SEQUENCE</scope>
    <source>
        <strain evidence="7">HKST-UBA12</strain>
    </source>
</reference>
<feature type="domain" description="Glycosyltransferase 2-like" evidence="6">
    <location>
        <begin position="9"/>
        <end position="127"/>
    </location>
</feature>
<evidence type="ECO:0000256" key="4">
    <source>
        <dbReference type="ARBA" id="ARBA00022679"/>
    </source>
</evidence>
<dbReference type="PANTHER" id="PTHR43646">
    <property type="entry name" value="GLYCOSYLTRANSFERASE"/>
    <property type="match status" value="1"/>
</dbReference>
<comment type="caution">
    <text evidence="7">The sequence shown here is derived from an EMBL/GenBank/DDBJ whole genome shotgun (WGS) entry which is preliminary data.</text>
</comment>
<gene>
    <name evidence="7" type="ORF">KC640_03505</name>
</gene>
<dbReference type="InterPro" id="IPR001173">
    <property type="entry name" value="Glyco_trans_2-like"/>
</dbReference>
<reference evidence="7" key="1">
    <citation type="submission" date="2020-04" db="EMBL/GenBank/DDBJ databases">
        <authorList>
            <person name="Zhang T."/>
        </authorList>
    </citation>
    <scope>NUCLEOTIDE SEQUENCE</scope>
    <source>
        <strain evidence="7">HKST-UBA12</strain>
    </source>
</reference>
<dbReference type="InterPro" id="IPR029044">
    <property type="entry name" value="Nucleotide-diphossugar_trans"/>
</dbReference>
<keyword evidence="2" id="KW-1003">Cell membrane</keyword>
<evidence type="ECO:0000256" key="5">
    <source>
        <dbReference type="ARBA" id="ARBA00023136"/>
    </source>
</evidence>
<keyword evidence="5" id="KW-0472">Membrane</keyword>
<feature type="domain" description="Glycosyltransferase 2-like" evidence="6">
    <location>
        <begin position="256"/>
        <end position="359"/>
    </location>
</feature>
<comment type="subcellular location">
    <subcellularLocation>
        <location evidence="1">Cell membrane</location>
    </subcellularLocation>
</comment>
<protein>
    <submittedName>
        <fullName evidence="7">Glycosyltransferase</fullName>
        <ecNumber evidence="7">2.4.-.-</ecNumber>
    </submittedName>
</protein>
<evidence type="ECO:0000313" key="7">
    <source>
        <dbReference type="EMBL" id="MCA9379469.1"/>
    </source>
</evidence>
<dbReference type="CDD" id="cd00761">
    <property type="entry name" value="Glyco_tranf_GTA_type"/>
    <property type="match status" value="1"/>
</dbReference>
<evidence type="ECO:0000256" key="3">
    <source>
        <dbReference type="ARBA" id="ARBA00022676"/>
    </source>
</evidence>
<keyword evidence="4 7" id="KW-0808">Transferase</keyword>
<dbReference type="EC" id="2.4.-.-" evidence="7"/>
<keyword evidence="3 7" id="KW-0328">Glycosyltransferase</keyword>
<dbReference type="SUPFAM" id="SSF53448">
    <property type="entry name" value="Nucleotide-diphospho-sugar transferases"/>
    <property type="match status" value="2"/>
</dbReference>
<name>A0A955I7T0_9BACT</name>
<dbReference type="PANTHER" id="PTHR43646:SF2">
    <property type="entry name" value="GLYCOSYLTRANSFERASE 2-LIKE DOMAIN-CONTAINING PROTEIN"/>
    <property type="match status" value="1"/>
</dbReference>
<dbReference type="GO" id="GO:0005886">
    <property type="term" value="C:plasma membrane"/>
    <property type="evidence" value="ECO:0007669"/>
    <property type="project" value="UniProtKB-SubCell"/>
</dbReference>